<feature type="compositionally biased region" description="Basic and acidic residues" evidence="1">
    <location>
        <begin position="80"/>
        <end position="118"/>
    </location>
</feature>
<reference evidence="2 3" key="1">
    <citation type="journal article" date="2021" name="Commun. Biol.">
        <title>The genome of Shorea leprosula (Dipterocarpaceae) highlights the ecological relevance of drought in aseasonal tropical rainforests.</title>
        <authorList>
            <person name="Ng K.K.S."/>
            <person name="Kobayashi M.J."/>
            <person name="Fawcett J.A."/>
            <person name="Hatakeyama M."/>
            <person name="Paape T."/>
            <person name="Ng C.H."/>
            <person name="Ang C.C."/>
            <person name="Tnah L.H."/>
            <person name="Lee C.T."/>
            <person name="Nishiyama T."/>
            <person name="Sese J."/>
            <person name="O'Brien M.J."/>
            <person name="Copetti D."/>
            <person name="Mohd Noor M.I."/>
            <person name="Ong R.C."/>
            <person name="Putra M."/>
            <person name="Sireger I.Z."/>
            <person name="Indrioko S."/>
            <person name="Kosugi Y."/>
            <person name="Izuno A."/>
            <person name="Isagi Y."/>
            <person name="Lee S.L."/>
            <person name="Shimizu K.K."/>
        </authorList>
    </citation>
    <scope>NUCLEOTIDE SEQUENCE [LARGE SCALE GENOMIC DNA]</scope>
    <source>
        <strain evidence="2">214</strain>
    </source>
</reference>
<keyword evidence="3" id="KW-1185">Reference proteome</keyword>
<feature type="region of interest" description="Disordered" evidence="1">
    <location>
        <begin position="80"/>
        <end position="121"/>
    </location>
</feature>
<dbReference type="EMBL" id="BPVZ01000340">
    <property type="protein sequence ID" value="GKV50104.1"/>
    <property type="molecule type" value="Genomic_DNA"/>
</dbReference>
<proteinExistence type="predicted"/>
<dbReference type="SUPFAM" id="SSF55008">
    <property type="entry name" value="HMA, heavy metal-associated domain"/>
    <property type="match status" value="1"/>
</dbReference>
<sequence length="198" mass="22521">MAEQKVTTMVLNVDLQSSKCYKKVKNLLCKFSEIRDQEYDEKANKVTIKVVCCSPKRIRDKLCCKGGGCIKSIEIKEPEEKSKKENSKGQEKEKEEQKEPAEETKKKKEDSPKPKEKQPLTIELDLQLPLPPRVPRPLGFCCDDCYSGRPGGPCWSGGRVQYDGCYGRPVYDSWGWGGCTSSYAYYCTEQYQEGCTIM</sequence>
<dbReference type="GO" id="GO:0046872">
    <property type="term" value="F:metal ion binding"/>
    <property type="evidence" value="ECO:0007669"/>
    <property type="project" value="InterPro"/>
</dbReference>
<dbReference type="InterPro" id="IPR036163">
    <property type="entry name" value="HMA_dom_sf"/>
</dbReference>
<dbReference type="AlphaFoldDB" id="A0AAV5MKR5"/>
<evidence type="ECO:0000313" key="3">
    <source>
        <dbReference type="Proteomes" id="UP001054252"/>
    </source>
</evidence>
<protein>
    <submittedName>
        <fullName evidence="2">Uncharacterized protein</fullName>
    </submittedName>
</protein>
<dbReference type="PANTHER" id="PTHR47005:SF5">
    <property type="entry name" value="HEAVY METAL TRANSPORT_DETOXIFICATION SUPERFAMILY PROTEIN"/>
    <property type="match status" value="1"/>
</dbReference>
<evidence type="ECO:0000313" key="2">
    <source>
        <dbReference type="EMBL" id="GKV50104.1"/>
    </source>
</evidence>
<organism evidence="2 3">
    <name type="scientific">Rubroshorea leprosula</name>
    <dbReference type="NCBI Taxonomy" id="152421"/>
    <lineage>
        <taxon>Eukaryota</taxon>
        <taxon>Viridiplantae</taxon>
        <taxon>Streptophyta</taxon>
        <taxon>Embryophyta</taxon>
        <taxon>Tracheophyta</taxon>
        <taxon>Spermatophyta</taxon>
        <taxon>Magnoliopsida</taxon>
        <taxon>eudicotyledons</taxon>
        <taxon>Gunneridae</taxon>
        <taxon>Pentapetalae</taxon>
        <taxon>rosids</taxon>
        <taxon>malvids</taxon>
        <taxon>Malvales</taxon>
        <taxon>Dipterocarpaceae</taxon>
        <taxon>Rubroshorea</taxon>
    </lineage>
</organism>
<name>A0AAV5MKR5_9ROSI</name>
<evidence type="ECO:0000256" key="1">
    <source>
        <dbReference type="SAM" id="MobiDB-lite"/>
    </source>
</evidence>
<accession>A0AAV5MKR5</accession>
<dbReference type="Proteomes" id="UP001054252">
    <property type="component" value="Unassembled WGS sequence"/>
</dbReference>
<gene>
    <name evidence="2" type="ORF">SLEP1_g56819</name>
</gene>
<comment type="caution">
    <text evidence="2">The sequence shown here is derived from an EMBL/GenBank/DDBJ whole genome shotgun (WGS) entry which is preliminary data.</text>
</comment>
<dbReference type="PANTHER" id="PTHR47005">
    <property type="entry name" value="HEAVY METAL TRANSPORT/DETOXIFICATION SUPERFAMILY PROTEIN"/>
    <property type="match status" value="1"/>
</dbReference>